<comment type="caution">
    <text evidence="1">The sequence shown here is derived from an EMBL/GenBank/DDBJ whole genome shotgun (WGS) entry which is preliminary data.</text>
</comment>
<evidence type="ECO:0000313" key="1">
    <source>
        <dbReference type="EMBL" id="MCP2309672.1"/>
    </source>
</evidence>
<dbReference type="Proteomes" id="UP001206483">
    <property type="component" value="Unassembled WGS sequence"/>
</dbReference>
<sequence length="183" mass="19501">MDNARWNALPAAVRAAADDLLRLGRRIQAVALIRDASPEPKPGIHPVLDLLAERAAVLAPPPARPAPPAPAPPAPETLAALVRALPFRAEAVEAVWDGDTEGWFVVLYAVAADPRAEAELAVVRHGTDLRLFGPGSPRWTEAEAARALGRTVAQLVGVPFCFAAPDGPDDGAPRWWDRSPRMV</sequence>
<reference evidence="1 2" key="1">
    <citation type="submission" date="2022-06" db="EMBL/GenBank/DDBJ databases">
        <title>Sequencing the genomes of 1000 actinobacteria strains.</title>
        <authorList>
            <person name="Klenk H.-P."/>
        </authorList>
    </citation>
    <scope>NUCLEOTIDE SEQUENCE [LARGE SCALE GENOMIC DNA]</scope>
    <source>
        <strain evidence="1 2">DSM 41656</strain>
    </source>
</reference>
<keyword evidence="2" id="KW-1185">Reference proteome</keyword>
<proteinExistence type="predicted"/>
<organism evidence="1 2">
    <name type="scientific">Kitasatospora paracochleata</name>
    <dbReference type="NCBI Taxonomy" id="58354"/>
    <lineage>
        <taxon>Bacteria</taxon>
        <taxon>Bacillati</taxon>
        <taxon>Actinomycetota</taxon>
        <taxon>Actinomycetes</taxon>
        <taxon>Kitasatosporales</taxon>
        <taxon>Streptomycetaceae</taxon>
        <taxon>Kitasatospora</taxon>
    </lineage>
</organism>
<dbReference type="EMBL" id="JAMZDX010000003">
    <property type="protein sequence ID" value="MCP2309672.1"/>
    <property type="molecule type" value="Genomic_DNA"/>
</dbReference>
<accession>A0ABT1IX08</accession>
<protein>
    <submittedName>
        <fullName evidence="1">Uncharacterized protein</fullName>
    </submittedName>
</protein>
<gene>
    <name evidence="1" type="ORF">FHR36_002805</name>
</gene>
<evidence type="ECO:0000313" key="2">
    <source>
        <dbReference type="Proteomes" id="UP001206483"/>
    </source>
</evidence>
<dbReference type="RefSeq" id="WP_253796892.1">
    <property type="nucleotide sequence ID" value="NZ_BAAAUB010000106.1"/>
</dbReference>
<name>A0ABT1IX08_9ACTN</name>